<name>A0A4C1TCQ2_EUMVA</name>
<keyword evidence="2" id="KW-1185">Reference proteome</keyword>
<reference evidence="1 2" key="1">
    <citation type="journal article" date="2019" name="Commun. Biol.">
        <title>The bagworm genome reveals a unique fibroin gene that provides high tensile strength.</title>
        <authorList>
            <person name="Kono N."/>
            <person name="Nakamura H."/>
            <person name="Ohtoshi R."/>
            <person name="Tomita M."/>
            <person name="Numata K."/>
            <person name="Arakawa K."/>
        </authorList>
    </citation>
    <scope>NUCLEOTIDE SEQUENCE [LARGE SCALE GENOMIC DNA]</scope>
</reference>
<protein>
    <submittedName>
        <fullName evidence="1">Uncharacterized protein</fullName>
    </submittedName>
</protein>
<dbReference type="Proteomes" id="UP000299102">
    <property type="component" value="Unassembled WGS sequence"/>
</dbReference>
<dbReference type="AlphaFoldDB" id="A0A4C1TCQ2"/>
<accession>A0A4C1TCQ2</accession>
<gene>
    <name evidence="1" type="ORF">EVAR_74520_1</name>
</gene>
<sequence>MTIPQERGALLYLRYAGRWGAQVVKGRLNLGAHVAGRHVGPGYGEKSDYEEVLDSVPVTYKLFNLQYTVLYRWAVTDKVE</sequence>
<comment type="caution">
    <text evidence="1">The sequence shown here is derived from an EMBL/GenBank/DDBJ whole genome shotgun (WGS) entry which is preliminary data.</text>
</comment>
<evidence type="ECO:0000313" key="1">
    <source>
        <dbReference type="EMBL" id="GBP11885.1"/>
    </source>
</evidence>
<dbReference type="OrthoDB" id="7244225at2759"/>
<proteinExistence type="predicted"/>
<evidence type="ECO:0000313" key="2">
    <source>
        <dbReference type="Proteomes" id="UP000299102"/>
    </source>
</evidence>
<organism evidence="1 2">
    <name type="scientific">Eumeta variegata</name>
    <name type="common">Bagworm moth</name>
    <name type="synonym">Eumeta japonica</name>
    <dbReference type="NCBI Taxonomy" id="151549"/>
    <lineage>
        <taxon>Eukaryota</taxon>
        <taxon>Metazoa</taxon>
        <taxon>Ecdysozoa</taxon>
        <taxon>Arthropoda</taxon>
        <taxon>Hexapoda</taxon>
        <taxon>Insecta</taxon>
        <taxon>Pterygota</taxon>
        <taxon>Neoptera</taxon>
        <taxon>Endopterygota</taxon>
        <taxon>Lepidoptera</taxon>
        <taxon>Glossata</taxon>
        <taxon>Ditrysia</taxon>
        <taxon>Tineoidea</taxon>
        <taxon>Psychidae</taxon>
        <taxon>Oiketicinae</taxon>
        <taxon>Eumeta</taxon>
    </lineage>
</organism>
<dbReference type="EMBL" id="BGZK01000048">
    <property type="protein sequence ID" value="GBP11885.1"/>
    <property type="molecule type" value="Genomic_DNA"/>
</dbReference>